<accession>A0A4Q1ATV3</accession>
<dbReference type="Proteomes" id="UP000289718">
    <property type="component" value="Unassembled WGS sequence"/>
</dbReference>
<evidence type="ECO:0008006" key="4">
    <source>
        <dbReference type="Google" id="ProtNLM"/>
    </source>
</evidence>
<dbReference type="AlphaFoldDB" id="A0A4Q1ATV3"/>
<evidence type="ECO:0000313" key="2">
    <source>
        <dbReference type="EMBL" id="RXK13322.1"/>
    </source>
</evidence>
<feature type="signal peptide" evidence="1">
    <location>
        <begin position="1"/>
        <end position="19"/>
    </location>
</feature>
<keyword evidence="3" id="KW-1185">Reference proteome</keyword>
<feature type="chain" id="PRO_5020320269" description="Cytochrome C" evidence="1">
    <location>
        <begin position="20"/>
        <end position="131"/>
    </location>
</feature>
<comment type="caution">
    <text evidence="2">The sequence shown here is derived from an EMBL/GenBank/DDBJ whole genome shotgun (WGS) entry which is preliminary data.</text>
</comment>
<sequence length="131" mass="14549">MKLIKILAALALTACISSAQDVMQKSMNIMEQGMTEIQKGFLNNNIELIKSGTQKVREGNTLFSDEKVIAQYLPENKKHMVNIASNAAKRISLDANVLELNLENKAYIDAANAYSDMMNACARCHSIVRAW</sequence>
<organism evidence="2 3">
    <name type="scientific">Halarcobacter mediterraneus</name>
    <dbReference type="NCBI Taxonomy" id="2023153"/>
    <lineage>
        <taxon>Bacteria</taxon>
        <taxon>Pseudomonadati</taxon>
        <taxon>Campylobacterota</taxon>
        <taxon>Epsilonproteobacteria</taxon>
        <taxon>Campylobacterales</taxon>
        <taxon>Arcobacteraceae</taxon>
        <taxon>Halarcobacter</taxon>
    </lineage>
</organism>
<evidence type="ECO:0000313" key="3">
    <source>
        <dbReference type="Proteomes" id="UP000289718"/>
    </source>
</evidence>
<evidence type="ECO:0000256" key="1">
    <source>
        <dbReference type="SAM" id="SignalP"/>
    </source>
</evidence>
<gene>
    <name evidence="2" type="ORF">CP965_05840</name>
</gene>
<protein>
    <recommendedName>
        <fullName evidence="4">Cytochrome C</fullName>
    </recommendedName>
</protein>
<dbReference type="OrthoDB" id="5339566at2"/>
<reference evidence="2 3" key="1">
    <citation type="submission" date="2017-09" db="EMBL/GenBank/DDBJ databases">
        <title>Genomics of the genus Arcobacter.</title>
        <authorList>
            <person name="Perez-Cataluna A."/>
            <person name="Figueras M.J."/>
            <person name="Salas-Masso N."/>
        </authorList>
    </citation>
    <scope>NUCLEOTIDE SEQUENCE [LARGE SCALE GENOMIC DNA]</scope>
    <source>
        <strain evidence="2 3">F156-34</strain>
    </source>
</reference>
<dbReference type="EMBL" id="NXIE01000002">
    <property type="protein sequence ID" value="RXK13322.1"/>
    <property type="molecule type" value="Genomic_DNA"/>
</dbReference>
<proteinExistence type="predicted"/>
<keyword evidence="1" id="KW-0732">Signal</keyword>
<dbReference type="RefSeq" id="WP_129061143.1">
    <property type="nucleotide sequence ID" value="NZ_NXIE01000002.1"/>
</dbReference>
<name>A0A4Q1ATV3_9BACT</name>